<feature type="transmembrane region" description="Helical" evidence="2">
    <location>
        <begin position="6"/>
        <end position="26"/>
    </location>
</feature>
<evidence type="ECO:0000313" key="3">
    <source>
        <dbReference type="EMBL" id="MXO82581.1"/>
    </source>
</evidence>
<gene>
    <name evidence="3" type="ORF">GRI35_04235</name>
</gene>
<dbReference type="OrthoDB" id="1492993at2"/>
<proteinExistence type="predicted"/>
<dbReference type="Proteomes" id="UP000460290">
    <property type="component" value="Unassembled WGS sequence"/>
</dbReference>
<protein>
    <submittedName>
        <fullName evidence="3">Uncharacterized protein</fullName>
    </submittedName>
</protein>
<comment type="caution">
    <text evidence="3">The sequence shown here is derived from an EMBL/GenBank/DDBJ whole genome shotgun (WGS) entry which is preliminary data.</text>
</comment>
<name>A0A844Z1I0_9SPHN</name>
<dbReference type="AlphaFoldDB" id="A0A844Z1I0"/>
<organism evidence="3 4">
    <name type="scientific">Pontixanthobacter aestiaquae</name>
    <dbReference type="NCBI Taxonomy" id="1509367"/>
    <lineage>
        <taxon>Bacteria</taxon>
        <taxon>Pseudomonadati</taxon>
        <taxon>Pseudomonadota</taxon>
        <taxon>Alphaproteobacteria</taxon>
        <taxon>Sphingomonadales</taxon>
        <taxon>Erythrobacteraceae</taxon>
        <taxon>Pontixanthobacter</taxon>
    </lineage>
</organism>
<feature type="region of interest" description="Disordered" evidence="1">
    <location>
        <begin position="182"/>
        <end position="221"/>
    </location>
</feature>
<evidence type="ECO:0000256" key="2">
    <source>
        <dbReference type="SAM" id="Phobius"/>
    </source>
</evidence>
<keyword evidence="2" id="KW-0812">Transmembrane</keyword>
<keyword evidence="2" id="KW-0472">Membrane</keyword>
<keyword evidence="2" id="KW-1133">Transmembrane helix</keyword>
<keyword evidence="4" id="KW-1185">Reference proteome</keyword>
<evidence type="ECO:0000256" key="1">
    <source>
        <dbReference type="SAM" id="MobiDB-lite"/>
    </source>
</evidence>
<dbReference type="EMBL" id="WTYZ01000001">
    <property type="protein sequence ID" value="MXO82581.1"/>
    <property type="molecule type" value="Genomic_DNA"/>
</dbReference>
<evidence type="ECO:0000313" key="4">
    <source>
        <dbReference type="Proteomes" id="UP000460290"/>
    </source>
</evidence>
<sequence length="221" mass="25034">MTSDNFIELVQVLTAVGALFVAVWSFRTSRKLLSQQREHNRKSFQPIAYLRLGNFSGGFKIEIANEGVGPLIIDKVSIRWAKQDKTGPDLVSLLDQQQEPVLWDRYAQRLRGRTIPPLKSITLLSLFEEKREGDSEYARKYKEFSEKALKDISEMLFSLEYKDIYGGKFVYRQEFDWMDPKNAGLPQSGALEDSRDEVGSDLSSGSGAILRDSEAGSDLAR</sequence>
<dbReference type="RefSeq" id="WP_160613016.1">
    <property type="nucleotide sequence ID" value="NZ_JAUFQM010000001.1"/>
</dbReference>
<accession>A0A844Z1I0</accession>
<reference evidence="3 4" key="1">
    <citation type="submission" date="2019-12" db="EMBL/GenBank/DDBJ databases">
        <title>Genomic-based taxomic classification of the family Erythrobacteraceae.</title>
        <authorList>
            <person name="Xu L."/>
        </authorList>
    </citation>
    <scope>NUCLEOTIDE SEQUENCE [LARGE SCALE GENOMIC DNA]</scope>
    <source>
        <strain evidence="3 4">KCTC 42006</strain>
    </source>
</reference>